<protein>
    <submittedName>
        <fullName evidence="1">Uncharacterized protein</fullName>
    </submittedName>
</protein>
<reference evidence="2" key="1">
    <citation type="journal article" date="2022" name="Mol. Ecol. Resour.">
        <title>The genomes of chicory, endive, great burdock and yacon provide insights into Asteraceae palaeo-polyploidization history and plant inulin production.</title>
        <authorList>
            <person name="Fan W."/>
            <person name="Wang S."/>
            <person name="Wang H."/>
            <person name="Wang A."/>
            <person name="Jiang F."/>
            <person name="Liu H."/>
            <person name="Zhao H."/>
            <person name="Xu D."/>
            <person name="Zhang Y."/>
        </authorList>
    </citation>
    <scope>NUCLEOTIDE SEQUENCE [LARGE SCALE GENOMIC DNA]</scope>
    <source>
        <strain evidence="2">cv. Yunnan</strain>
    </source>
</reference>
<sequence length="137" mass="15775">MFTCMFTQLFSEIKSNTYSAKDFAIILKGMTSKNRLPILRQLLQRKKGVRKVCNTKYLEVKVANCHPVPLLTYNRLLWKGSWFIQEKSSKILTLVVSARSNKNDPVSNGEGTKKKIISSDDVLKGLVEWLVFRYVML</sequence>
<evidence type="ECO:0000313" key="1">
    <source>
        <dbReference type="EMBL" id="KAI3817205.1"/>
    </source>
</evidence>
<dbReference type="Proteomes" id="UP001056120">
    <property type="component" value="Linkage Group LG04"/>
</dbReference>
<gene>
    <name evidence="1" type="ORF">L1987_10994</name>
</gene>
<dbReference type="EMBL" id="CM042021">
    <property type="protein sequence ID" value="KAI3817205.1"/>
    <property type="molecule type" value="Genomic_DNA"/>
</dbReference>
<evidence type="ECO:0000313" key="2">
    <source>
        <dbReference type="Proteomes" id="UP001056120"/>
    </source>
</evidence>
<proteinExistence type="predicted"/>
<accession>A0ACB9JCC0</accession>
<reference evidence="1 2" key="2">
    <citation type="journal article" date="2022" name="Mol. Ecol. Resour.">
        <title>The genomes of chicory, endive, great burdock and yacon provide insights into Asteraceae paleo-polyploidization history and plant inulin production.</title>
        <authorList>
            <person name="Fan W."/>
            <person name="Wang S."/>
            <person name="Wang H."/>
            <person name="Wang A."/>
            <person name="Jiang F."/>
            <person name="Liu H."/>
            <person name="Zhao H."/>
            <person name="Xu D."/>
            <person name="Zhang Y."/>
        </authorList>
    </citation>
    <scope>NUCLEOTIDE SEQUENCE [LARGE SCALE GENOMIC DNA]</scope>
    <source>
        <strain evidence="2">cv. Yunnan</strain>
        <tissue evidence="1">Leaves</tissue>
    </source>
</reference>
<name>A0ACB9JCC0_9ASTR</name>
<organism evidence="1 2">
    <name type="scientific">Smallanthus sonchifolius</name>
    <dbReference type="NCBI Taxonomy" id="185202"/>
    <lineage>
        <taxon>Eukaryota</taxon>
        <taxon>Viridiplantae</taxon>
        <taxon>Streptophyta</taxon>
        <taxon>Embryophyta</taxon>
        <taxon>Tracheophyta</taxon>
        <taxon>Spermatophyta</taxon>
        <taxon>Magnoliopsida</taxon>
        <taxon>eudicotyledons</taxon>
        <taxon>Gunneridae</taxon>
        <taxon>Pentapetalae</taxon>
        <taxon>asterids</taxon>
        <taxon>campanulids</taxon>
        <taxon>Asterales</taxon>
        <taxon>Asteraceae</taxon>
        <taxon>Asteroideae</taxon>
        <taxon>Heliantheae alliance</taxon>
        <taxon>Millerieae</taxon>
        <taxon>Smallanthus</taxon>
    </lineage>
</organism>
<comment type="caution">
    <text evidence="1">The sequence shown here is derived from an EMBL/GenBank/DDBJ whole genome shotgun (WGS) entry which is preliminary data.</text>
</comment>
<keyword evidence="2" id="KW-1185">Reference proteome</keyword>